<reference evidence="11 12" key="1">
    <citation type="submission" date="2019-02" db="EMBL/GenBank/DDBJ databases">
        <title>Deep-cultivation of Planctomycetes and their phenomic and genomic characterization uncovers novel biology.</title>
        <authorList>
            <person name="Wiegand S."/>
            <person name="Jogler M."/>
            <person name="Boedeker C."/>
            <person name="Pinto D."/>
            <person name="Vollmers J."/>
            <person name="Rivas-Marin E."/>
            <person name="Kohn T."/>
            <person name="Peeters S.H."/>
            <person name="Heuer A."/>
            <person name="Rast P."/>
            <person name="Oberbeckmann S."/>
            <person name="Bunk B."/>
            <person name="Jeske O."/>
            <person name="Meyerdierks A."/>
            <person name="Storesund J.E."/>
            <person name="Kallscheuer N."/>
            <person name="Luecker S."/>
            <person name="Lage O.M."/>
            <person name="Pohl T."/>
            <person name="Merkel B.J."/>
            <person name="Hornburger P."/>
            <person name="Mueller R.-W."/>
            <person name="Bruemmer F."/>
            <person name="Labrenz M."/>
            <person name="Spormann A.M."/>
            <person name="Op den Camp H."/>
            <person name="Overmann J."/>
            <person name="Amann R."/>
            <person name="Jetten M.S.M."/>
            <person name="Mascher T."/>
            <person name="Medema M.H."/>
            <person name="Devos D.P."/>
            <person name="Kaster A.-K."/>
            <person name="Ovreas L."/>
            <person name="Rohde M."/>
            <person name="Galperin M.Y."/>
            <person name="Jogler C."/>
        </authorList>
    </citation>
    <scope>NUCLEOTIDE SEQUENCE [LARGE SCALE GENOMIC DNA]</scope>
    <source>
        <strain evidence="11 12">HG15A2</strain>
    </source>
</reference>
<protein>
    <recommendedName>
        <fullName evidence="5">6-carboxy-5,6,7,8-tetrahydropterin synthase</fullName>
        <ecNumber evidence="4">4.1.2.50</ecNumber>
    </recommendedName>
    <alternativeName>
        <fullName evidence="9">Queuosine biosynthesis protein QueD</fullName>
    </alternativeName>
</protein>
<dbReference type="Pfam" id="PF01242">
    <property type="entry name" value="PTPS"/>
    <property type="match status" value="1"/>
</dbReference>
<evidence type="ECO:0000256" key="3">
    <source>
        <dbReference type="ARBA" id="ARBA00008900"/>
    </source>
</evidence>
<keyword evidence="7" id="KW-0862">Zinc</keyword>
<evidence type="ECO:0000256" key="7">
    <source>
        <dbReference type="ARBA" id="ARBA00022833"/>
    </source>
</evidence>
<organism evidence="11 12">
    <name type="scientific">Adhaeretor mobilis</name>
    <dbReference type="NCBI Taxonomy" id="1930276"/>
    <lineage>
        <taxon>Bacteria</taxon>
        <taxon>Pseudomonadati</taxon>
        <taxon>Planctomycetota</taxon>
        <taxon>Planctomycetia</taxon>
        <taxon>Pirellulales</taxon>
        <taxon>Lacipirellulaceae</taxon>
        <taxon>Adhaeretor</taxon>
    </lineage>
</organism>
<evidence type="ECO:0000256" key="4">
    <source>
        <dbReference type="ARBA" id="ARBA00012982"/>
    </source>
</evidence>
<dbReference type="Gene3D" id="3.30.479.10">
    <property type="entry name" value="6-pyruvoyl tetrahydropterin synthase/QueD"/>
    <property type="match status" value="1"/>
</dbReference>
<keyword evidence="8" id="KW-0456">Lyase</keyword>
<evidence type="ECO:0000256" key="5">
    <source>
        <dbReference type="ARBA" id="ARBA00018141"/>
    </source>
</evidence>
<dbReference type="Proteomes" id="UP000319852">
    <property type="component" value="Chromosome"/>
</dbReference>
<name>A0A517MS75_9BACT</name>
<evidence type="ECO:0000313" key="12">
    <source>
        <dbReference type="Proteomes" id="UP000319852"/>
    </source>
</evidence>
<dbReference type="EMBL" id="CP036263">
    <property type="protein sequence ID" value="QDS97728.1"/>
    <property type="molecule type" value="Genomic_DNA"/>
</dbReference>
<comment type="pathway">
    <text evidence="2">Purine metabolism; 7-cyano-7-deazaguanine biosynthesis.</text>
</comment>
<dbReference type="GO" id="GO:0046872">
    <property type="term" value="F:metal ion binding"/>
    <property type="evidence" value="ECO:0007669"/>
    <property type="project" value="UniProtKB-KW"/>
</dbReference>
<evidence type="ECO:0000256" key="6">
    <source>
        <dbReference type="ARBA" id="ARBA00022723"/>
    </source>
</evidence>
<keyword evidence="12" id="KW-1185">Reference proteome</keyword>
<dbReference type="PANTHER" id="PTHR12589">
    <property type="entry name" value="PYRUVOYL TETRAHYDROBIOPTERIN SYNTHASE"/>
    <property type="match status" value="1"/>
</dbReference>
<dbReference type="InterPro" id="IPR038418">
    <property type="entry name" value="6-PTP_synth/QueD_sf"/>
</dbReference>
<dbReference type="KEGG" id="amob:HG15A2_09930"/>
<proteinExistence type="inferred from homology"/>
<evidence type="ECO:0000256" key="2">
    <source>
        <dbReference type="ARBA" id="ARBA00005061"/>
    </source>
</evidence>
<comment type="catalytic activity">
    <reaction evidence="10">
        <text>7,8-dihydroneopterin 3'-triphosphate + H2O = 6-carboxy-5,6,7,8-tetrahydropterin + triphosphate + acetaldehyde + 2 H(+)</text>
        <dbReference type="Rhea" id="RHEA:27966"/>
        <dbReference type="ChEBI" id="CHEBI:15343"/>
        <dbReference type="ChEBI" id="CHEBI:15377"/>
        <dbReference type="ChEBI" id="CHEBI:15378"/>
        <dbReference type="ChEBI" id="CHEBI:18036"/>
        <dbReference type="ChEBI" id="CHEBI:58462"/>
        <dbReference type="ChEBI" id="CHEBI:61032"/>
        <dbReference type="EC" id="4.1.2.50"/>
    </reaction>
</comment>
<dbReference type="EC" id="4.1.2.50" evidence="4"/>
<evidence type="ECO:0000256" key="8">
    <source>
        <dbReference type="ARBA" id="ARBA00023239"/>
    </source>
</evidence>
<dbReference type="GO" id="GO:0070497">
    <property type="term" value="F:6-carboxytetrahydropterin synthase activity"/>
    <property type="evidence" value="ECO:0007669"/>
    <property type="project" value="UniProtKB-EC"/>
</dbReference>
<dbReference type="PANTHER" id="PTHR12589:SF7">
    <property type="entry name" value="6-PYRUVOYL TETRAHYDROBIOPTERIN SYNTHASE"/>
    <property type="match status" value="1"/>
</dbReference>
<dbReference type="SUPFAM" id="SSF55620">
    <property type="entry name" value="Tetrahydrobiopterin biosynthesis enzymes-like"/>
    <property type="match status" value="1"/>
</dbReference>
<comment type="similarity">
    <text evidence="3">Belongs to the PTPS family. QueD subfamily.</text>
</comment>
<evidence type="ECO:0000256" key="10">
    <source>
        <dbReference type="ARBA" id="ARBA00048807"/>
    </source>
</evidence>
<dbReference type="RefSeq" id="WP_145058337.1">
    <property type="nucleotide sequence ID" value="NZ_CP036263.1"/>
</dbReference>
<evidence type="ECO:0000313" key="11">
    <source>
        <dbReference type="EMBL" id="QDS97728.1"/>
    </source>
</evidence>
<dbReference type="OrthoDB" id="9804698at2"/>
<dbReference type="InterPro" id="IPR007115">
    <property type="entry name" value="6-PTP_synth/QueD"/>
</dbReference>
<evidence type="ECO:0000256" key="1">
    <source>
        <dbReference type="ARBA" id="ARBA00001947"/>
    </source>
</evidence>
<dbReference type="UniPathway" id="UPA00391"/>
<gene>
    <name evidence="11" type="ORF">HG15A2_09930</name>
</gene>
<evidence type="ECO:0000256" key="9">
    <source>
        <dbReference type="ARBA" id="ARBA00031449"/>
    </source>
</evidence>
<dbReference type="AlphaFoldDB" id="A0A517MS75"/>
<comment type="cofactor">
    <cofactor evidence="1">
        <name>Zn(2+)</name>
        <dbReference type="ChEBI" id="CHEBI:29105"/>
    </cofactor>
</comment>
<accession>A0A517MS75</accession>
<sequence>MSETYRVKIEKERLVFSAAHFITYDGDTCEPLHGHNYHVRAEVAGPLDENHYVIDFIALRDSLQRIVDGLDHRMLLPTEHATISVSQEAGEVTAKHGERRWVFPEGDCVLLPMANTTAELLAKWIGGRLLESLAQRSLEPPTELIIEVDECDGQWGVWQLKVE</sequence>
<keyword evidence="6" id="KW-0479">Metal-binding</keyword>